<feature type="transmembrane region" description="Helical" evidence="1">
    <location>
        <begin position="367"/>
        <end position="388"/>
    </location>
</feature>
<dbReference type="AlphaFoldDB" id="A0A4R2MAG2"/>
<dbReference type="PANTHER" id="PTHR34219:SF5">
    <property type="entry name" value="BLR4505 PROTEIN"/>
    <property type="match status" value="1"/>
</dbReference>
<dbReference type="RefSeq" id="WP_132648089.1">
    <property type="nucleotide sequence ID" value="NZ_NRRI01000006.1"/>
</dbReference>
<keyword evidence="1" id="KW-0472">Membrane</keyword>
<reference evidence="2 3" key="1">
    <citation type="submission" date="2019-03" db="EMBL/GenBank/DDBJ databases">
        <title>Genomic Encyclopedia of Type Strains, Phase IV (KMG-IV): sequencing the most valuable type-strain genomes for metagenomic binning, comparative biology and taxonomic classification.</title>
        <authorList>
            <person name="Goeker M."/>
        </authorList>
    </citation>
    <scope>NUCLEOTIDE SEQUENCE [LARGE SCALE GENOMIC DNA]</scope>
    <source>
        <strain evidence="2 3">DSM 1709</strain>
    </source>
</reference>
<evidence type="ECO:0000256" key="1">
    <source>
        <dbReference type="SAM" id="Phobius"/>
    </source>
</evidence>
<gene>
    <name evidence="2" type="ORF">EV684_109136</name>
</gene>
<dbReference type="Pfam" id="PF03929">
    <property type="entry name" value="PepSY_TM"/>
    <property type="match status" value="1"/>
</dbReference>
<comment type="caution">
    <text evidence="2">The sequence shown here is derived from an EMBL/GenBank/DDBJ whole genome shotgun (WGS) entry which is preliminary data.</text>
</comment>
<keyword evidence="1" id="KW-1133">Transmembrane helix</keyword>
<dbReference type="InterPro" id="IPR005625">
    <property type="entry name" value="PepSY-ass_TM"/>
</dbReference>
<dbReference type="EMBL" id="SLXD01000009">
    <property type="protein sequence ID" value="TCP01497.1"/>
    <property type="molecule type" value="Genomic_DNA"/>
</dbReference>
<evidence type="ECO:0000313" key="3">
    <source>
        <dbReference type="Proteomes" id="UP000295106"/>
    </source>
</evidence>
<accession>A0A4R2MAG2</accession>
<evidence type="ECO:0000313" key="2">
    <source>
        <dbReference type="EMBL" id="TCP01497.1"/>
    </source>
</evidence>
<sequence>MRPTLVRLHRWFGLVIAGFLVMAGLTGSLLAWNHELEAWLAPELFVAPPAGPGPALDPLELRARVQAAYPGTFVARAPLQVEPGRTLVFRLYALPPPGGGKAPGLAADQVFVNPWTGRLQGERLWGDIGQGLKNLMPFVLRLHDSLALDLVGRYLMGAAALLWTLDCFAGAWLTLPPRASRGGGPSWLSRWRPAWAVRWRAGAHKLSFDLHRAGGLWPWAMLFVLAWSSVAFNLREVYEPVMRTLFVHQLDERPQPLARPLLRPPVDWAAARAIGRARLAETAAGRGFAVLGEYMLIYDPRIGRYSYYARSSLDVSERWGITRIDVDARTGEMTGRWLPTAGAAGDTVRTWLMTLHMAAVGGRPMQVFVSVLGLVIAMLAVTGVLIWLKKRRAAAARRRLARPSQTPCPAR</sequence>
<dbReference type="PANTHER" id="PTHR34219">
    <property type="entry name" value="IRON-REGULATED INNER MEMBRANE PROTEIN-RELATED"/>
    <property type="match status" value="1"/>
</dbReference>
<keyword evidence="1" id="KW-0812">Transmembrane</keyword>
<protein>
    <submittedName>
        <fullName evidence="2">Putative iron-regulated membrane protein</fullName>
    </submittedName>
</protein>
<dbReference type="OrthoDB" id="7238323at2"/>
<proteinExistence type="predicted"/>
<dbReference type="Proteomes" id="UP000295106">
    <property type="component" value="Unassembled WGS sequence"/>
</dbReference>
<name>A0A4R2MAG2_RUBGE</name>
<feature type="transmembrane region" description="Helical" evidence="1">
    <location>
        <begin position="12"/>
        <end position="32"/>
    </location>
</feature>
<organism evidence="2 3">
    <name type="scientific">Rubrivivax gelatinosus</name>
    <name type="common">Rhodocyclus gelatinosus</name>
    <name type="synonym">Rhodopseudomonas gelatinosa</name>
    <dbReference type="NCBI Taxonomy" id="28068"/>
    <lineage>
        <taxon>Bacteria</taxon>
        <taxon>Pseudomonadati</taxon>
        <taxon>Pseudomonadota</taxon>
        <taxon>Betaproteobacteria</taxon>
        <taxon>Burkholderiales</taxon>
        <taxon>Sphaerotilaceae</taxon>
        <taxon>Rubrivivax</taxon>
    </lineage>
</organism>